<evidence type="ECO:0000313" key="1">
    <source>
        <dbReference type="EMBL" id="RCH43323.1"/>
    </source>
</evidence>
<evidence type="ECO:0008006" key="3">
    <source>
        <dbReference type="Google" id="ProtNLM"/>
    </source>
</evidence>
<dbReference type="RefSeq" id="WP_113992536.1">
    <property type="nucleotide sequence ID" value="NZ_JAWHPP010000019.1"/>
</dbReference>
<dbReference type="Pfam" id="PF20063">
    <property type="entry name" value="DUF6462"/>
    <property type="match status" value="1"/>
</dbReference>
<comment type="caution">
    <text evidence="1">The sequence shown here is derived from an EMBL/GenBank/DDBJ whole genome shotgun (WGS) entry which is preliminary data.</text>
</comment>
<name>A0A367FZC7_9FIRM</name>
<dbReference type="Proteomes" id="UP000252378">
    <property type="component" value="Unassembled WGS sequence"/>
</dbReference>
<sequence>MEHKAASFEVPELEKILAKKKKRYVGYEEGMALYSMGKISFRKLAQEAHALLRIKKIAIIDLDILDDYLEQHRKSN</sequence>
<dbReference type="InterPro" id="IPR045591">
    <property type="entry name" value="DUF6462"/>
</dbReference>
<accession>A0A367FZC7</accession>
<proteinExistence type="predicted"/>
<gene>
    <name evidence="1" type="ORF">C7J97_12650</name>
</gene>
<organism evidence="1 2">
    <name type="scientific">Faecalibacterium prausnitzii</name>
    <dbReference type="NCBI Taxonomy" id="853"/>
    <lineage>
        <taxon>Bacteria</taxon>
        <taxon>Bacillati</taxon>
        <taxon>Bacillota</taxon>
        <taxon>Clostridia</taxon>
        <taxon>Eubacteriales</taxon>
        <taxon>Oscillospiraceae</taxon>
        <taxon>Faecalibacterium</taxon>
    </lineage>
</organism>
<reference evidence="1 2" key="1">
    <citation type="submission" date="2018-03" db="EMBL/GenBank/DDBJ databases">
        <title>Complete genome sequencing of Faecalibacterium prausnitzii strains isolated from the human gut.</title>
        <authorList>
            <person name="Fitzgerald B.C."/>
            <person name="Shkoporov A.N."/>
            <person name="Ross P.R."/>
            <person name="Hill C."/>
        </authorList>
    </citation>
    <scope>NUCLEOTIDE SEQUENCE [LARGE SCALE GENOMIC DNA]</scope>
    <source>
        <strain evidence="1 2">ATCC 27768</strain>
    </source>
</reference>
<protein>
    <recommendedName>
        <fullName evidence="3">DNA-binding protein</fullName>
    </recommendedName>
</protein>
<dbReference type="AlphaFoldDB" id="A0A367FZC7"/>
<evidence type="ECO:0000313" key="2">
    <source>
        <dbReference type="Proteomes" id="UP000252378"/>
    </source>
</evidence>
<dbReference type="EMBL" id="PXUP01000022">
    <property type="protein sequence ID" value="RCH43323.1"/>
    <property type="molecule type" value="Genomic_DNA"/>
</dbReference>